<gene>
    <name evidence="2" type="ORF">KEC49_02375</name>
</gene>
<accession>A0ABS5VAN8</accession>
<dbReference type="InterPro" id="IPR021970">
    <property type="entry name" value="SVM_signal"/>
</dbReference>
<proteinExistence type="predicted"/>
<reference evidence="3" key="1">
    <citation type="journal article" date="2022" name="Forests">
        <title>Identification of Endophytic Microbiota of Phytoplasma-Infected Russian Olive Trees Elaeagnus angustifolia L. in the Northwest of Iran.</title>
        <authorList>
            <person name="Azizpour N."/>
            <person name="Nematollahi S."/>
            <person name="Khakvar R."/>
            <person name="Jamshidi M."/>
            <person name="Norouzi-Beirami M.H."/>
        </authorList>
    </citation>
    <scope>NUCLEOTIDE SEQUENCE [LARGE SCALE GENOMIC DNA]</scope>
    <source>
        <strain evidence="3">TBZ1</strain>
    </source>
</reference>
<sequence>MFKLQNQFKIISICLFVFLGLLFMINNNQVMAMENNNSLDLRSSEHLSIINDKIWSLSVKKQEIFILSVSCEDQRTKSILEKRYFRYIKMIKNLEQQRKSILDRGYYNNPILYQLINDFNQQLFQLNRNL</sequence>
<dbReference type="EMBL" id="JAHFWK010000063">
    <property type="protein sequence ID" value="MBT1576984.1"/>
    <property type="molecule type" value="Genomic_DNA"/>
</dbReference>
<evidence type="ECO:0000313" key="3">
    <source>
        <dbReference type="Proteomes" id="UP000707147"/>
    </source>
</evidence>
<organism evidence="2 3">
    <name type="scientific">'Elaeagnus angustifolia' witches'-broom phytoplasma</name>
    <dbReference type="NCBI Taxonomy" id="1538355"/>
    <lineage>
        <taxon>Bacteria</taxon>
        <taxon>Bacillati</taxon>
        <taxon>Mycoplasmatota</taxon>
        <taxon>Mollicutes</taxon>
        <taxon>Acholeplasmatales</taxon>
        <taxon>Acholeplasmataceae</taxon>
        <taxon>Candidatus Phytoplasma</taxon>
        <taxon>16SrI (Aster yellows group)</taxon>
    </lineage>
</organism>
<keyword evidence="3" id="KW-1185">Reference proteome</keyword>
<evidence type="ECO:0000259" key="1">
    <source>
        <dbReference type="Pfam" id="PF12113"/>
    </source>
</evidence>
<protein>
    <submittedName>
        <fullName evidence="2">SVM family protein</fullName>
    </submittedName>
</protein>
<dbReference type="Proteomes" id="UP000707147">
    <property type="component" value="Unassembled WGS sequence"/>
</dbReference>
<evidence type="ECO:0000313" key="2">
    <source>
        <dbReference type="EMBL" id="MBT1576984.1"/>
    </source>
</evidence>
<comment type="caution">
    <text evidence="2">The sequence shown here is derived from an EMBL/GenBank/DDBJ whole genome shotgun (WGS) entry which is preliminary data.</text>
</comment>
<name>A0ABS5VAN8_9MOLU</name>
<feature type="domain" description="Sequence-variable mosaic (SVM) signal sequence" evidence="1">
    <location>
        <begin position="1"/>
        <end position="33"/>
    </location>
</feature>
<dbReference type="Pfam" id="PF12113">
    <property type="entry name" value="SVM_signal"/>
    <property type="match status" value="1"/>
</dbReference>